<evidence type="ECO:0000313" key="4">
    <source>
        <dbReference type="Proteomes" id="UP000663870"/>
    </source>
</evidence>
<evidence type="ECO:0000313" key="1">
    <source>
        <dbReference type="EMBL" id="CAF1285665.1"/>
    </source>
</evidence>
<proteinExistence type="predicted"/>
<dbReference type="Proteomes" id="UP000663870">
    <property type="component" value="Unassembled WGS sequence"/>
</dbReference>
<reference evidence="1" key="1">
    <citation type="submission" date="2021-02" db="EMBL/GenBank/DDBJ databases">
        <authorList>
            <person name="Nowell W R."/>
        </authorList>
    </citation>
    <scope>NUCLEOTIDE SEQUENCE</scope>
</reference>
<keyword evidence="4" id="KW-1185">Reference proteome</keyword>
<accession>A0A815CMA4</accession>
<organism evidence="1 3">
    <name type="scientific">Rotaria sordida</name>
    <dbReference type="NCBI Taxonomy" id="392033"/>
    <lineage>
        <taxon>Eukaryota</taxon>
        <taxon>Metazoa</taxon>
        <taxon>Spiralia</taxon>
        <taxon>Gnathifera</taxon>
        <taxon>Rotifera</taxon>
        <taxon>Eurotatoria</taxon>
        <taxon>Bdelloidea</taxon>
        <taxon>Philodinida</taxon>
        <taxon>Philodinidae</taxon>
        <taxon>Rotaria</taxon>
    </lineage>
</organism>
<evidence type="ECO:0000313" key="3">
    <source>
        <dbReference type="Proteomes" id="UP000663854"/>
    </source>
</evidence>
<evidence type="ECO:0000313" key="2">
    <source>
        <dbReference type="EMBL" id="CAF1563137.1"/>
    </source>
</evidence>
<gene>
    <name evidence="2" type="ORF">JXQ802_LOCUS44531</name>
    <name evidence="1" type="ORF">PYM288_LOCUS29120</name>
</gene>
<name>A0A815CMA4_9BILA</name>
<dbReference type="EMBL" id="CAJNOL010003452">
    <property type="protein sequence ID" value="CAF1563137.1"/>
    <property type="molecule type" value="Genomic_DNA"/>
</dbReference>
<sequence length="113" mass="12376">MNTSQFDNARIGFGTVVNNGLVTSNNNTESTITISFRSVVWETVSIEYNNVSEGGSGPFTINTISNSSLQIPQDLPFALPVPIKYNNTYASNFVFTITNNNPSQLRLCSAYVQ</sequence>
<dbReference type="AlphaFoldDB" id="A0A815CMA4"/>
<dbReference type="EMBL" id="CAJNOH010002303">
    <property type="protein sequence ID" value="CAF1285665.1"/>
    <property type="molecule type" value="Genomic_DNA"/>
</dbReference>
<comment type="caution">
    <text evidence="1">The sequence shown here is derived from an EMBL/GenBank/DDBJ whole genome shotgun (WGS) entry which is preliminary data.</text>
</comment>
<dbReference type="Proteomes" id="UP000663854">
    <property type="component" value="Unassembled WGS sequence"/>
</dbReference>
<protein>
    <submittedName>
        <fullName evidence="1">Uncharacterized protein</fullName>
    </submittedName>
</protein>